<dbReference type="AlphaFoldDB" id="A0A068R9Q0"/>
<sequence length="46" mass="4652">MPVGAVHSDLVLSAGEGAELMLPRVLCLGQAAGLPVGDVFSLLLFS</sequence>
<reference evidence="1 2" key="1">
    <citation type="submission" date="2013-07" db="EMBL/GenBank/DDBJ databases">
        <authorList>
            <person name="Genoscope - CEA"/>
        </authorList>
    </citation>
    <scope>NUCLEOTIDE SEQUENCE [LARGE SCALE GENOMIC DNA]</scope>
    <source>
        <strain evidence="1 2">G6</strain>
    </source>
</reference>
<accession>A0A068R9Q0</accession>
<name>A0A068R9Q0_9GAMM</name>
<protein>
    <submittedName>
        <fullName evidence="1">Uncharacterized protein</fullName>
    </submittedName>
</protein>
<dbReference type="KEGG" id="xpo:XPG1_3269"/>
<dbReference type="HOGENOM" id="CLU_3190863_0_0_6"/>
<evidence type="ECO:0000313" key="1">
    <source>
        <dbReference type="EMBL" id="CDG22905.1"/>
    </source>
</evidence>
<proteinExistence type="predicted"/>
<organism evidence="1 2">
    <name type="scientific">Xenorhabdus poinarii G6</name>
    <dbReference type="NCBI Taxonomy" id="1354304"/>
    <lineage>
        <taxon>Bacteria</taxon>
        <taxon>Pseudomonadati</taxon>
        <taxon>Pseudomonadota</taxon>
        <taxon>Gammaproteobacteria</taxon>
        <taxon>Enterobacterales</taxon>
        <taxon>Morganellaceae</taxon>
        <taxon>Xenorhabdus</taxon>
    </lineage>
</organism>
<dbReference type="EMBL" id="FO704551">
    <property type="protein sequence ID" value="CDG22905.1"/>
    <property type="molecule type" value="Genomic_DNA"/>
</dbReference>
<keyword evidence="2" id="KW-1185">Reference proteome</keyword>
<gene>
    <name evidence="1" type="ORF">XPG1_3269</name>
</gene>
<dbReference type="RefSeq" id="WP_157879512.1">
    <property type="nucleotide sequence ID" value="NZ_FO704551.1"/>
</dbReference>
<evidence type="ECO:0000313" key="2">
    <source>
        <dbReference type="Proteomes" id="UP000032735"/>
    </source>
</evidence>
<dbReference type="Proteomes" id="UP000032735">
    <property type="component" value="Chromosome"/>
</dbReference>